<feature type="domain" description="Luciferase-like" evidence="1">
    <location>
        <begin position="28"/>
        <end position="275"/>
    </location>
</feature>
<dbReference type="Proteomes" id="UP000066480">
    <property type="component" value="Chromosome"/>
</dbReference>
<dbReference type="Gene3D" id="3.20.20.30">
    <property type="entry name" value="Luciferase-like domain"/>
    <property type="match status" value="1"/>
</dbReference>
<dbReference type="AlphaFoldDB" id="A0A0K1JE32"/>
<dbReference type="SUPFAM" id="SSF51679">
    <property type="entry name" value="Bacterial luciferase-like"/>
    <property type="match status" value="1"/>
</dbReference>
<organism evidence="2 3">
    <name type="scientific">Luteipulveratus mongoliensis</name>
    <dbReference type="NCBI Taxonomy" id="571913"/>
    <lineage>
        <taxon>Bacteria</taxon>
        <taxon>Bacillati</taxon>
        <taxon>Actinomycetota</taxon>
        <taxon>Actinomycetes</taxon>
        <taxon>Micrococcales</taxon>
        <taxon>Dermacoccaceae</taxon>
        <taxon>Luteipulveratus</taxon>
    </lineage>
</organism>
<sequence>MEISVLLPFVPSTTAQVDAAAKVLRHCAISRVWQGESTRLETYQHLAAVLPHIGQVGIAVSLMPLRHPFQAAAQARSLAAQTTSPVDIAYGPGSVALQRALLGETYRSPLGTSRSYLTSVRRFLDDTSAGGSGLAHLTHAPVRLGLGVLRPGMAAVAGEFADFAVSWMTPPAYLEDTIRPALRSVNTSSRTRLVTVVPTVLAATGRDLVELIVAGSRAHLQAPHYRDMLRRGGVALGDDLHAIAGGLIAAGGCLAGSMADIQDGIAAYERVGVDELVLNVTGVAGALGVPAGLKDLIEITHHAAAGSTTCPPLEAS</sequence>
<reference evidence="2 3" key="1">
    <citation type="submission" date="2015-03" db="EMBL/GenBank/DDBJ databases">
        <title>Luteipulveratus halotolerans sp. nov., a novel actinobacterium (Dermacoccaceae) from Sarawak, Malaysia.</title>
        <authorList>
            <person name="Juboi H."/>
            <person name="Basik A."/>
            <person name="Shamsul S.S."/>
            <person name="Arnold P."/>
            <person name="Schmitt E.K."/>
            <person name="Sanglier J.-J."/>
            <person name="Yeo T."/>
        </authorList>
    </citation>
    <scope>NUCLEOTIDE SEQUENCE [LARGE SCALE GENOMIC DNA]</scope>
    <source>
        <strain evidence="2 3">MN07-A0370</strain>
    </source>
</reference>
<dbReference type="KEGG" id="lmoi:VV02_02250"/>
<dbReference type="Pfam" id="PF00296">
    <property type="entry name" value="Bac_luciferase"/>
    <property type="match status" value="1"/>
</dbReference>
<evidence type="ECO:0000313" key="3">
    <source>
        <dbReference type="Proteomes" id="UP000066480"/>
    </source>
</evidence>
<keyword evidence="3" id="KW-1185">Reference proteome</keyword>
<gene>
    <name evidence="2" type="ORF">VV02_02250</name>
</gene>
<evidence type="ECO:0000313" key="2">
    <source>
        <dbReference type="EMBL" id="AKU14964.1"/>
    </source>
</evidence>
<proteinExistence type="predicted"/>
<dbReference type="InterPro" id="IPR011251">
    <property type="entry name" value="Luciferase-like_dom"/>
</dbReference>
<evidence type="ECO:0000259" key="1">
    <source>
        <dbReference type="Pfam" id="PF00296"/>
    </source>
</evidence>
<dbReference type="GO" id="GO:0016705">
    <property type="term" value="F:oxidoreductase activity, acting on paired donors, with incorporation or reduction of molecular oxygen"/>
    <property type="evidence" value="ECO:0007669"/>
    <property type="project" value="InterPro"/>
</dbReference>
<dbReference type="RefSeq" id="WP_052589527.1">
    <property type="nucleotide sequence ID" value="NZ_CP011112.1"/>
</dbReference>
<accession>A0A0K1JE32</accession>
<dbReference type="STRING" id="571913.VV02_02250"/>
<dbReference type="EMBL" id="CP011112">
    <property type="protein sequence ID" value="AKU14964.1"/>
    <property type="molecule type" value="Genomic_DNA"/>
</dbReference>
<name>A0A0K1JE32_9MICO</name>
<protein>
    <recommendedName>
        <fullName evidence="1">Luciferase-like domain-containing protein</fullName>
    </recommendedName>
</protein>
<dbReference type="InterPro" id="IPR036661">
    <property type="entry name" value="Luciferase-like_sf"/>
</dbReference>